<dbReference type="eggNOG" id="COG2203">
    <property type="taxonomic scope" value="Bacteria"/>
</dbReference>
<dbReference type="GO" id="GO:0016301">
    <property type="term" value="F:kinase activity"/>
    <property type="evidence" value="ECO:0007669"/>
    <property type="project" value="UniProtKB-KW"/>
</dbReference>
<dbReference type="eggNOG" id="COG1366">
    <property type="taxonomic scope" value="Bacteria"/>
</dbReference>
<reference evidence="3 4" key="1">
    <citation type="submission" date="2013-05" db="EMBL/GenBank/DDBJ databases">
        <title>Genome assembly of Chondromyces apiculatus DSM 436.</title>
        <authorList>
            <person name="Sharma G."/>
            <person name="Khatri I."/>
            <person name="Kaur C."/>
            <person name="Mayilraj S."/>
            <person name="Subramanian S."/>
        </authorList>
    </citation>
    <scope>NUCLEOTIDE SEQUENCE [LARGE SCALE GENOMIC DNA]</scope>
    <source>
        <strain evidence="3 4">DSM 436</strain>
    </source>
</reference>
<dbReference type="SUPFAM" id="SSF55785">
    <property type="entry name" value="PYP-like sensor domain (PAS domain)"/>
    <property type="match status" value="1"/>
</dbReference>
<dbReference type="InterPro" id="IPR013656">
    <property type="entry name" value="PAS_4"/>
</dbReference>
<organism evidence="3 4">
    <name type="scientific">Chondromyces apiculatus DSM 436</name>
    <dbReference type="NCBI Taxonomy" id="1192034"/>
    <lineage>
        <taxon>Bacteria</taxon>
        <taxon>Pseudomonadati</taxon>
        <taxon>Myxococcota</taxon>
        <taxon>Polyangia</taxon>
        <taxon>Polyangiales</taxon>
        <taxon>Polyangiaceae</taxon>
        <taxon>Chondromyces</taxon>
    </lineage>
</organism>
<dbReference type="RefSeq" id="WP_044234952.1">
    <property type="nucleotide sequence ID" value="NZ_ASRX01000002.1"/>
</dbReference>
<evidence type="ECO:0000256" key="1">
    <source>
        <dbReference type="ARBA" id="ARBA00022553"/>
    </source>
</evidence>
<dbReference type="InterPro" id="IPR051932">
    <property type="entry name" value="Bact_StressResp_Reg"/>
</dbReference>
<dbReference type="Pfam" id="PF01740">
    <property type="entry name" value="STAS"/>
    <property type="match status" value="1"/>
</dbReference>
<dbReference type="InterPro" id="IPR036513">
    <property type="entry name" value="STAS_dom_sf"/>
</dbReference>
<dbReference type="Pfam" id="PF01590">
    <property type="entry name" value="GAF"/>
    <property type="match status" value="1"/>
</dbReference>
<proteinExistence type="predicted"/>
<protein>
    <submittedName>
        <fullName evidence="3">Sensor histidine kinase/response regulator</fullName>
    </submittedName>
</protein>
<accession>A0A017TIL6</accession>
<keyword evidence="1" id="KW-0597">Phosphoprotein</keyword>
<dbReference type="Pfam" id="PF08448">
    <property type="entry name" value="PAS_4"/>
    <property type="match status" value="1"/>
</dbReference>
<dbReference type="Gene3D" id="3.30.450.40">
    <property type="match status" value="1"/>
</dbReference>
<name>A0A017TIL6_9BACT</name>
<keyword evidence="3" id="KW-0808">Transferase</keyword>
<dbReference type="PROSITE" id="PS50801">
    <property type="entry name" value="STAS"/>
    <property type="match status" value="1"/>
</dbReference>
<evidence type="ECO:0000259" key="2">
    <source>
        <dbReference type="PROSITE" id="PS50801"/>
    </source>
</evidence>
<dbReference type="AlphaFoldDB" id="A0A017TIL6"/>
<keyword evidence="3" id="KW-0418">Kinase</keyword>
<evidence type="ECO:0000313" key="4">
    <source>
        <dbReference type="Proteomes" id="UP000019678"/>
    </source>
</evidence>
<dbReference type="Proteomes" id="UP000019678">
    <property type="component" value="Unassembled WGS sequence"/>
</dbReference>
<dbReference type="CDD" id="cd07041">
    <property type="entry name" value="STAS_RsbR_RsbS_like"/>
    <property type="match status" value="1"/>
</dbReference>
<dbReference type="PANTHER" id="PTHR33745:SF3">
    <property type="entry name" value="RSBT CO-ANTAGONIST PROTEIN RSBRC"/>
    <property type="match status" value="1"/>
</dbReference>
<dbReference type="SUPFAM" id="SSF55781">
    <property type="entry name" value="GAF domain-like"/>
    <property type="match status" value="1"/>
</dbReference>
<dbReference type="SMART" id="SM00065">
    <property type="entry name" value="GAF"/>
    <property type="match status" value="1"/>
</dbReference>
<dbReference type="Gene3D" id="3.30.450.20">
    <property type="entry name" value="PAS domain"/>
    <property type="match status" value="1"/>
</dbReference>
<dbReference type="InterPro" id="IPR035965">
    <property type="entry name" value="PAS-like_dom_sf"/>
</dbReference>
<comment type="caution">
    <text evidence="3">The sequence shown here is derived from an EMBL/GenBank/DDBJ whole genome shotgun (WGS) entry which is preliminary data.</text>
</comment>
<sequence>MPYPLLPREVRELLDALPEPVALLDAGLTIQYLNEAWRQVTPAEEREAEDGYAEGRAFGGCRSRRLGRGEDDTGLLKAGLHGQRGERRGRVEEADDERWVLTQVAPWLQGDGAGLVVTKRDVTVEHVGARASERYHEVLKSVGFAASQFLGGGVWEERVARALGRFGEATDVSRVYVFDARLSAEGGWICSQKYEWCAPGVKPEIDNPDLQDMPFEALGLGRWVEHLSRDEAVYGLVREFPEGERAVLEPQEIVSLAVVPIFAEGSWWGFIGFDECRVPRAWSEAEIEALRAGAGLLGAALHNERAQALVQEHLAQDEVIRVQKEALRALEAPVIPVHEQVVVMPLVGSLDADRIGRVMEALLEGISTRQPRVAILDMTGVRRLDERGAEGLARTTKAARLLGVEVMLTGIGPEVARALTDRETSLGGIATSLHLQAGIAKALGGGARW</sequence>
<dbReference type="Gene3D" id="3.30.750.24">
    <property type="entry name" value="STAS domain"/>
    <property type="match status" value="1"/>
</dbReference>
<dbReference type="InterPro" id="IPR002645">
    <property type="entry name" value="STAS_dom"/>
</dbReference>
<gene>
    <name evidence="3" type="ORF">CAP_2608</name>
</gene>
<dbReference type="PANTHER" id="PTHR33745">
    <property type="entry name" value="RSBT ANTAGONIST PROTEIN RSBS-RELATED"/>
    <property type="match status" value="1"/>
</dbReference>
<dbReference type="STRING" id="1192034.CAP_2608"/>
<dbReference type="InterPro" id="IPR029016">
    <property type="entry name" value="GAF-like_dom_sf"/>
</dbReference>
<dbReference type="SUPFAM" id="SSF52091">
    <property type="entry name" value="SpoIIaa-like"/>
    <property type="match status" value="1"/>
</dbReference>
<evidence type="ECO:0000313" key="3">
    <source>
        <dbReference type="EMBL" id="EYF08747.1"/>
    </source>
</evidence>
<dbReference type="EMBL" id="ASRX01000002">
    <property type="protein sequence ID" value="EYF08747.1"/>
    <property type="molecule type" value="Genomic_DNA"/>
</dbReference>
<dbReference type="InterPro" id="IPR003018">
    <property type="entry name" value="GAF"/>
</dbReference>
<keyword evidence="4" id="KW-1185">Reference proteome</keyword>
<dbReference type="OrthoDB" id="5492969at2"/>
<feature type="domain" description="STAS" evidence="2">
    <location>
        <begin position="331"/>
        <end position="419"/>
    </location>
</feature>